<evidence type="ECO:0008006" key="4">
    <source>
        <dbReference type="Google" id="ProtNLM"/>
    </source>
</evidence>
<accession>A0A6A6W1D9</accession>
<proteinExistence type="predicted"/>
<evidence type="ECO:0000313" key="3">
    <source>
        <dbReference type="Proteomes" id="UP000799437"/>
    </source>
</evidence>
<protein>
    <recommendedName>
        <fullName evidence="4">Ig-like domain-containing protein</fullName>
    </recommendedName>
</protein>
<feature type="chain" id="PRO_5025510156" description="Ig-like domain-containing protein" evidence="1">
    <location>
        <begin position="24"/>
        <end position="140"/>
    </location>
</feature>
<dbReference type="EMBL" id="ML996577">
    <property type="protein sequence ID" value="KAF2755794.1"/>
    <property type="molecule type" value="Genomic_DNA"/>
</dbReference>
<feature type="signal peptide" evidence="1">
    <location>
        <begin position="1"/>
        <end position="23"/>
    </location>
</feature>
<keyword evidence="3" id="KW-1185">Reference proteome</keyword>
<sequence length="140" mass="15436">MNLSICRLVSSAAVLLTCCFIAPAPVPHLQPPSIFFLSITTVIQPKYPSSSRSRSHPNHARTPISSDVGCASDCYGSIRWIPNDRGLGLVWHQHDGQTREVTCTTTTVPLTTMQYLMTLLKCIIPILSGMRANTRYSFSI</sequence>
<dbReference type="GeneID" id="54480087"/>
<reference evidence="2" key="1">
    <citation type="journal article" date="2020" name="Stud. Mycol.">
        <title>101 Dothideomycetes genomes: a test case for predicting lifestyles and emergence of pathogens.</title>
        <authorList>
            <person name="Haridas S."/>
            <person name="Albert R."/>
            <person name="Binder M."/>
            <person name="Bloem J."/>
            <person name="Labutti K."/>
            <person name="Salamov A."/>
            <person name="Andreopoulos B."/>
            <person name="Baker S."/>
            <person name="Barry K."/>
            <person name="Bills G."/>
            <person name="Bluhm B."/>
            <person name="Cannon C."/>
            <person name="Castanera R."/>
            <person name="Culley D."/>
            <person name="Daum C."/>
            <person name="Ezra D."/>
            <person name="Gonzalez J."/>
            <person name="Henrissat B."/>
            <person name="Kuo A."/>
            <person name="Liang C."/>
            <person name="Lipzen A."/>
            <person name="Lutzoni F."/>
            <person name="Magnuson J."/>
            <person name="Mondo S."/>
            <person name="Nolan M."/>
            <person name="Ohm R."/>
            <person name="Pangilinan J."/>
            <person name="Park H.-J."/>
            <person name="Ramirez L."/>
            <person name="Alfaro M."/>
            <person name="Sun H."/>
            <person name="Tritt A."/>
            <person name="Yoshinaga Y."/>
            <person name="Zwiers L.-H."/>
            <person name="Turgeon B."/>
            <person name="Goodwin S."/>
            <person name="Spatafora J."/>
            <person name="Crous P."/>
            <person name="Grigoriev I."/>
        </authorList>
    </citation>
    <scope>NUCLEOTIDE SEQUENCE</scope>
    <source>
        <strain evidence="2">CBS 121739</strain>
    </source>
</reference>
<name>A0A6A6W1D9_9PEZI</name>
<dbReference type="RefSeq" id="XP_033598245.1">
    <property type="nucleotide sequence ID" value="XM_033739033.1"/>
</dbReference>
<dbReference type="AlphaFoldDB" id="A0A6A6W1D9"/>
<gene>
    <name evidence="2" type="ORF">EJ05DRAFT_116069</name>
</gene>
<dbReference type="Proteomes" id="UP000799437">
    <property type="component" value="Unassembled WGS sequence"/>
</dbReference>
<evidence type="ECO:0000256" key="1">
    <source>
        <dbReference type="SAM" id="SignalP"/>
    </source>
</evidence>
<keyword evidence="1" id="KW-0732">Signal</keyword>
<evidence type="ECO:0000313" key="2">
    <source>
        <dbReference type="EMBL" id="KAF2755794.1"/>
    </source>
</evidence>
<organism evidence="2 3">
    <name type="scientific">Pseudovirgaria hyperparasitica</name>
    <dbReference type="NCBI Taxonomy" id="470096"/>
    <lineage>
        <taxon>Eukaryota</taxon>
        <taxon>Fungi</taxon>
        <taxon>Dikarya</taxon>
        <taxon>Ascomycota</taxon>
        <taxon>Pezizomycotina</taxon>
        <taxon>Dothideomycetes</taxon>
        <taxon>Dothideomycetes incertae sedis</taxon>
        <taxon>Acrospermales</taxon>
        <taxon>Acrospermaceae</taxon>
        <taxon>Pseudovirgaria</taxon>
    </lineage>
</organism>